<keyword evidence="4" id="KW-1185">Reference proteome</keyword>
<dbReference type="EMBL" id="LN609407">
    <property type="protein sequence ID" value="CEF61383.1"/>
    <property type="molecule type" value="Genomic_DNA"/>
</dbReference>
<evidence type="ECO:0000313" key="3">
    <source>
        <dbReference type="EMBL" id="CEF61383.1"/>
    </source>
</evidence>
<name>A0A090MSU4_STRRB</name>
<evidence type="ECO:0000313" key="4">
    <source>
        <dbReference type="Proteomes" id="UP000035682"/>
    </source>
</evidence>
<evidence type="ECO:0000256" key="2">
    <source>
        <dbReference type="SAM" id="MobiDB-lite"/>
    </source>
</evidence>
<evidence type="ECO:0000256" key="1">
    <source>
        <dbReference type="SAM" id="Coils"/>
    </source>
</evidence>
<reference evidence="5" key="3">
    <citation type="submission" date="2020-12" db="UniProtKB">
        <authorList>
            <consortium name="WormBaseParasite"/>
        </authorList>
    </citation>
    <scope>IDENTIFICATION</scope>
</reference>
<dbReference type="AlphaFoldDB" id="A0A090MSU4"/>
<feature type="compositionally biased region" description="Low complexity" evidence="2">
    <location>
        <begin position="11"/>
        <end position="20"/>
    </location>
</feature>
<proteinExistence type="predicted"/>
<evidence type="ECO:0000313" key="5">
    <source>
        <dbReference type="WBParaSite" id="SRAE_0000050800.1"/>
    </source>
</evidence>
<feature type="region of interest" description="Disordered" evidence="2">
    <location>
        <begin position="1"/>
        <end position="21"/>
    </location>
</feature>
<dbReference type="Proteomes" id="UP000035682">
    <property type="component" value="Unplaced"/>
</dbReference>
<sequence>MSETFSKESSRCSSRSSVRSTKYGEDFITSEDEIDKKLREIQQMEKKLKYRKLEKEEERKRMLVTSKNISAGLKRNIEAISKEEFTFFQNMVKESIAEGFKKIEERMENMEKQLADMEENILQMNSAGQAKKLRKEEKMKIELWHVEFKGKDIRLIDITFDIISELVQERRLYMRNNKLITPEIADFVEEQMSKSDIKYTGNPVIFGRKIVDLLLTKEQQMFFKMIYKSQRTSDRQPLPFHYAKKMKAIINYAGASIIHQNERHEYMLILYSGINDRSLNMNKSGKVRNVTMYFNENVKALWEEEKELKEIMEFGSGIDF</sequence>
<feature type="compositionally biased region" description="Basic and acidic residues" evidence="2">
    <location>
        <begin position="1"/>
        <end position="10"/>
    </location>
</feature>
<protein>
    <submittedName>
        <fullName evidence="3 5">Uncharacterized protein</fullName>
    </submittedName>
</protein>
<reference evidence="4" key="1">
    <citation type="submission" date="2014-09" db="EMBL/GenBank/DDBJ databases">
        <authorList>
            <person name="Martin A.A."/>
        </authorList>
    </citation>
    <scope>NUCLEOTIDE SEQUENCE</scope>
    <source>
        <strain evidence="4">ED321</strain>
    </source>
</reference>
<dbReference type="WormBase" id="SRAE_0000050800">
    <property type="protein sequence ID" value="SRP10357"/>
    <property type="gene ID" value="WBGene00256253"/>
</dbReference>
<feature type="coiled-coil region" evidence="1">
    <location>
        <begin position="93"/>
        <end position="127"/>
    </location>
</feature>
<evidence type="ECO:0000313" key="6">
    <source>
        <dbReference type="WormBase" id="SRAE_0000050800"/>
    </source>
</evidence>
<feature type="coiled-coil region" evidence="1">
    <location>
        <begin position="27"/>
        <end position="61"/>
    </location>
</feature>
<organism evidence="3">
    <name type="scientific">Strongyloides ratti</name>
    <name type="common">Parasitic roundworm</name>
    <dbReference type="NCBI Taxonomy" id="34506"/>
    <lineage>
        <taxon>Eukaryota</taxon>
        <taxon>Metazoa</taxon>
        <taxon>Ecdysozoa</taxon>
        <taxon>Nematoda</taxon>
        <taxon>Chromadorea</taxon>
        <taxon>Rhabditida</taxon>
        <taxon>Tylenchina</taxon>
        <taxon>Panagrolaimomorpha</taxon>
        <taxon>Strongyloidoidea</taxon>
        <taxon>Strongyloididae</taxon>
        <taxon>Strongyloides</taxon>
    </lineage>
</organism>
<keyword evidence="1" id="KW-0175">Coiled coil</keyword>
<dbReference type="CTD" id="36373751"/>
<gene>
    <name evidence="3 5 6" type="ORF">SRAE_0000050800</name>
</gene>
<dbReference type="GeneID" id="36373751"/>
<accession>A0A090MSU4</accession>
<dbReference type="WBParaSite" id="SRAE_0000050800.1">
    <property type="protein sequence ID" value="SRAE_0000050800.1"/>
    <property type="gene ID" value="WBGene00256253"/>
</dbReference>
<reference evidence="3" key="2">
    <citation type="submission" date="2014-09" db="EMBL/GenBank/DDBJ databases">
        <authorList>
            <person name="Aslett A.Martin."/>
        </authorList>
    </citation>
    <scope>NUCLEOTIDE SEQUENCE</scope>
    <source>
        <strain evidence="3">ED321 Heterogonic</strain>
    </source>
</reference>
<dbReference type="RefSeq" id="XP_024500592.1">
    <property type="nucleotide sequence ID" value="XM_024646407.1"/>
</dbReference>